<protein>
    <recommendedName>
        <fullName evidence="3">Antibiotic biosynthesis monooxygenase</fullName>
    </recommendedName>
</protein>
<dbReference type="AlphaFoldDB" id="A0A8J3N8U9"/>
<proteinExistence type="predicted"/>
<keyword evidence="2" id="KW-1185">Reference proteome</keyword>
<dbReference type="EMBL" id="BNJK01000002">
    <property type="protein sequence ID" value="GHP00074.1"/>
    <property type="molecule type" value="Genomic_DNA"/>
</dbReference>
<name>A0A8J3N8U9_9CHLR</name>
<reference evidence="1" key="1">
    <citation type="submission" date="2020-10" db="EMBL/GenBank/DDBJ databases">
        <title>Taxonomic study of unclassified bacteria belonging to the class Ktedonobacteria.</title>
        <authorList>
            <person name="Yabe S."/>
            <person name="Wang C.M."/>
            <person name="Zheng Y."/>
            <person name="Sakai Y."/>
            <person name="Cavaletti L."/>
            <person name="Monciardini P."/>
            <person name="Donadio S."/>
        </authorList>
    </citation>
    <scope>NUCLEOTIDE SEQUENCE</scope>
    <source>
        <strain evidence="1">ID150040</strain>
    </source>
</reference>
<dbReference type="Proteomes" id="UP000597444">
    <property type="component" value="Unassembled WGS sequence"/>
</dbReference>
<dbReference type="RefSeq" id="WP_220210669.1">
    <property type="nucleotide sequence ID" value="NZ_BNJK01000002.1"/>
</dbReference>
<dbReference type="InterPro" id="IPR011008">
    <property type="entry name" value="Dimeric_a/b-barrel"/>
</dbReference>
<evidence type="ECO:0000313" key="2">
    <source>
        <dbReference type="Proteomes" id="UP000597444"/>
    </source>
</evidence>
<dbReference type="Gene3D" id="3.30.70.100">
    <property type="match status" value="1"/>
</dbReference>
<evidence type="ECO:0000313" key="1">
    <source>
        <dbReference type="EMBL" id="GHP00074.1"/>
    </source>
</evidence>
<comment type="caution">
    <text evidence="1">The sequence shown here is derived from an EMBL/GenBank/DDBJ whole genome shotgun (WGS) entry which is preliminary data.</text>
</comment>
<organism evidence="1 2">
    <name type="scientific">Reticulibacter mediterranei</name>
    <dbReference type="NCBI Taxonomy" id="2778369"/>
    <lineage>
        <taxon>Bacteria</taxon>
        <taxon>Bacillati</taxon>
        <taxon>Chloroflexota</taxon>
        <taxon>Ktedonobacteria</taxon>
        <taxon>Ktedonobacterales</taxon>
        <taxon>Reticulibacteraceae</taxon>
        <taxon>Reticulibacter</taxon>
    </lineage>
</organism>
<gene>
    <name evidence="1" type="ORF">KSF_101210</name>
</gene>
<evidence type="ECO:0008006" key="3">
    <source>
        <dbReference type="Google" id="ProtNLM"/>
    </source>
</evidence>
<sequence length="111" mass="12727">MIVVVFKHRPKAGVSLQEDEQFMKELYLPAKHIPGFLSVSGYTAENGDRVHIEYFTTPEAVEQWQNFPEHVRMIQVGRERFYESYTAQVCTLVSQIDYPGDSSEVGKLAET</sequence>
<dbReference type="SUPFAM" id="SSF54909">
    <property type="entry name" value="Dimeric alpha+beta barrel"/>
    <property type="match status" value="1"/>
</dbReference>
<accession>A0A8J3N8U9</accession>